<dbReference type="OrthoDB" id="9802328at2"/>
<evidence type="ECO:0000256" key="5">
    <source>
        <dbReference type="ARBA" id="ARBA00022898"/>
    </source>
</evidence>
<comment type="caution">
    <text evidence="7">The sequence shown here is derived from an EMBL/GenBank/DDBJ whole genome shotgun (WGS) entry which is preliminary data.</text>
</comment>
<dbReference type="InterPro" id="IPR015422">
    <property type="entry name" value="PyrdxlP-dep_Trfase_small"/>
</dbReference>
<dbReference type="PANTHER" id="PTHR46383">
    <property type="entry name" value="ASPARTATE AMINOTRANSFERASE"/>
    <property type="match status" value="1"/>
</dbReference>
<dbReference type="SUPFAM" id="SSF53383">
    <property type="entry name" value="PLP-dependent transferases"/>
    <property type="match status" value="1"/>
</dbReference>
<evidence type="ECO:0000256" key="4">
    <source>
        <dbReference type="ARBA" id="ARBA00022679"/>
    </source>
</evidence>
<dbReference type="RefSeq" id="WP_071061801.1">
    <property type="nucleotide sequence ID" value="NZ_MKIE01000002.1"/>
</dbReference>
<gene>
    <name evidence="7" type="ORF">EUAN_07360</name>
</gene>
<dbReference type="GO" id="GO:0004069">
    <property type="term" value="F:L-aspartate:2-oxoglutarate aminotransferase activity"/>
    <property type="evidence" value="ECO:0007669"/>
    <property type="project" value="UniProtKB-EC"/>
</dbReference>
<dbReference type="EC" id="2.6.1.1" evidence="7"/>
<accession>A0A1S1V8N2</accession>
<dbReference type="InterPro" id="IPR015424">
    <property type="entry name" value="PyrdxlP-dep_Trfase"/>
</dbReference>
<keyword evidence="5" id="KW-0663">Pyridoxal phosphate</keyword>
<name>A0A1S1V8N2_9FIRM</name>
<dbReference type="Pfam" id="PF00155">
    <property type="entry name" value="Aminotran_1_2"/>
    <property type="match status" value="1"/>
</dbReference>
<dbReference type="CDD" id="cd00609">
    <property type="entry name" value="AAT_like"/>
    <property type="match status" value="1"/>
</dbReference>
<evidence type="ECO:0000256" key="3">
    <source>
        <dbReference type="ARBA" id="ARBA00022576"/>
    </source>
</evidence>
<feature type="domain" description="Aminotransferase class I/classII large" evidence="6">
    <location>
        <begin position="32"/>
        <end position="344"/>
    </location>
</feature>
<dbReference type="STRING" id="39480.EUAN_07360"/>
<dbReference type="InterPro" id="IPR050596">
    <property type="entry name" value="AspAT/PAT-like"/>
</dbReference>
<evidence type="ECO:0000256" key="2">
    <source>
        <dbReference type="ARBA" id="ARBA00007441"/>
    </source>
</evidence>
<organism evidence="7 8">
    <name type="scientific">Andreesenia angusta</name>
    <dbReference type="NCBI Taxonomy" id="39480"/>
    <lineage>
        <taxon>Bacteria</taxon>
        <taxon>Bacillati</taxon>
        <taxon>Bacillota</taxon>
        <taxon>Tissierellia</taxon>
        <taxon>Tissierellales</taxon>
        <taxon>Gottschalkiaceae</taxon>
        <taxon>Andreesenia</taxon>
    </lineage>
</organism>
<dbReference type="EMBL" id="MKIE01000002">
    <property type="protein sequence ID" value="OHW62952.1"/>
    <property type="molecule type" value="Genomic_DNA"/>
</dbReference>
<comment type="similarity">
    <text evidence="2">Belongs to the class-I pyridoxal-phosphate-dependent aminotransferase family.</text>
</comment>
<dbReference type="Proteomes" id="UP000180254">
    <property type="component" value="Unassembled WGS sequence"/>
</dbReference>
<sequence>MKFSNRIKSVQESPIRKLVPIADRAEKNGKKVYYLNIGQPDIETPREFFEAVNNFDRKVLEYSSSHGLPQLLKAFSEYYSSKSIDFTPEDIIVTNGGSEALLFSLMVLCDHGDEVIIPEPFYANYSSFTSSLGIKVSPFITKAEDGFHLPSIEAIASLVNDKTKALLISNPGNPTGTVYTKEEVRMLADIAKEHDLFIIADEVYREFIYTETEFLSFAHLADVEDRVVIVDSISKRFSSCGARIGCVASKNSEFIFEFLKLCQSRLCVSTINQVGAAALSRVSHEYIEKATVEYHKRRDILYSALSSMEGVVCREPEGAFYIIAKLPVENSEEFVVWLLEEFDVDGETVFLAPAEGFYETEGSGLDEVRISYVLESESLKKAMNVLKKGLESYPKRK</sequence>
<dbReference type="GO" id="GO:0006520">
    <property type="term" value="P:amino acid metabolic process"/>
    <property type="evidence" value="ECO:0007669"/>
    <property type="project" value="InterPro"/>
</dbReference>
<dbReference type="Gene3D" id="3.40.640.10">
    <property type="entry name" value="Type I PLP-dependent aspartate aminotransferase-like (Major domain)"/>
    <property type="match status" value="1"/>
</dbReference>
<keyword evidence="4 7" id="KW-0808">Transferase</keyword>
<reference evidence="7 8" key="1">
    <citation type="submission" date="2016-09" db="EMBL/GenBank/DDBJ databases">
        <title>Genome sequence of Eubacterium angustum.</title>
        <authorList>
            <person name="Poehlein A."/>
            <person name="Daniel R."/>
        </authorList>
    </citation>
    <scope>NUCLEOTIDE SEQUENCE [LARGE SCALE GENOMIC DNA]</scope>
    <source>
        <strain evidence="7 8">DSM 1989</strain>
    </source>
</reference>
<protein>
    <submittedName>
        <fullName evidence="7">Aspartate aminotransferase</fullName>
        <ecNumber evidence="7">2.6.1.1</ecNumber>
    </submittedName>
</protein>
<dbReference type="GO" id="GO:0030170">
    <property type="term" value="F:pyridoxal phosphate binding"/>
    <property type="evidence" value="ECO:0007669"/>
    <property type="project" value="InterPro"/>
</dbReference>
<dbReference type="NCBIfam" id="NF005744">
    <property type="entry name" value="PRK07568.1"/>
    <property type="match status" value="1"/>
</dbReference>
<proteinExistence type="inferred from homology"/>
<comment type="cofactor">
    <cofactor evidence="1">
        <name>pyridoxal 5'-phosphate</name>
        <dbReference type="ChEBI" id="CHEBI:597326"/>
    </cofactor>
</comment>
<evidence type="ECO:0000256" key="1">
    <source>
        <dbReference type="ARBA" id="ARBA00001933"/>
    </source>
</evidence>
<evidence type="ECO:0000259" key="6">
    <source>
        <dbReference type="Pfam" id="PF00155"/>
    </source>
</evidence>
<dbReference type="InterPro" id="IPR004839">
    <property type="entry name" value="Aminotransferase_I/II_large"/>
</dbReference>
<keyword evidence="8" id="KW-1185">Reference proteome</keyword>
<evidence type="ECO:0000313" key="7">
    <source>
        <dbReference type="EMBL" id="OHW62952.1"/>
    </source>
</evidence>
<dbReference type="Gene3D" id="3.90.1150.10">
    <property type="entry name" value="Aspartate Aminotransferase, domain 1"/>
    <property type="match status" value="1"/>
</dbReference>
<keyword evidence="3 7" id="KW-0032">Aminotransferase</keyword>
<dbReference type="PANTHER" id="PTHR46383:SF1">
    <property type="entry name" value="ASPARTATE AMINOTRANSFERASE"/>
    <property type="match status" value="1"/>
</dbReference>
<dbReference type="AlphaFoldDB" id="A0A1S1V8N2"/>
<dbReference type="PRINTS" id="PR00753">
    <property type="entry name" value="ACCSYNTHASE"/>
</dbReference>
<evidence type="ECO:0000313" key="8">
    <source>
        <dbReference type="Proteomes" id="UP000180254"/>
    </source>
</evidence>
<dbReference type="InterPro" id="IPR015421">
    <property type="entry name" value="PyrdxlP-dep_Trfase_major"/>
</dbReference>